<reference evidence="3 4" key="1">
    <citation type="journal article" date="2017" name="PLoS Biol.">
        <title>The sea cucumber genome provides insights into morphological evolution and visceral regeneration.</title>
        <authorList>
            <person name="Zhang X."/>
            <person name="Sun L."/>
            <person name="Yuan J."/>
            <person name="Sun Y."/>
            <person name="Gao Y."/>
            <person name="Zhang L."/>
            <person name="Li S."/>
            <person name="Dai H."/>
            <person name="Hamel J.F."/>
            <person name="Liu C."/>
            <person name="Yu Y."/>
            <person name="Liu S."/>
            <person name="Lin W."/>
            <person name="Guo K."/>
            <person name="Jin S."/>
            <person name="Xu P."/>
            <person name="Storey K.B."/>
            <person name="Huan P."/>
            <person name="Zhang T."/>
            <person name="Zhou Y."/>
            <person name="Zhang J."/>
            <person name="Lin C."/>
            <person name="Li X."/>
            <person name="Xing L."/>
            <person name="Huo D."/>
            <person name="Sun M."/>
            <person name="Wang L."/>
            <person name="Mercier A."/>
            <person name="Li F."/>
            <person name="Yang H."/>
            <person name="Xiang J."/>
        </authorList>
    </citation>
    <scope>NUCLEOTIDE SEQUENCE [LARGE SCALE GENOMIC DNA]</scope>
    <source>
        <strain evidence="3">Shaxun</strain>
        <tissue evidence="3">Muscle</tissue>
    </source>
</reference>
<dbReference type="AlphaFoldDB" id="A0A2G8JY80"/>
<evidence type="ECO:0000259" key="2">
    <source>
        <dbReference type="Pfam" id="PF21788"/>
    </source>
</evidence>
<dbReference type="OrthoDB" id="10063305at2759"/>
<feature type="domain" description="Transposable element P transposase-like GTP-binding insertion" evidence="2">
    <location>
        <begin position="160"/>
        <end position="278"/>
    </location>
</feature>
<organism evidence="3 4">
    <name type="scientific">Stichopus japonicus</name>
    <name type="common">Sea cucumber</name>
    <dbReference type="NCBI Taxonomy" id="307972"/>
    <lineage>
        <taxon>Eukaryota</taxon>
        <taxon>Metazoa</taxon>
        <taxon>Echinodermata</taxon>
        <taxon>Eleutherozoa</taxon>
        <taxon>Echinozoa</taxon>
        <taxon>Holothuroidea</taxon>
        <taxon>Aspidochirotacea</taxon>
        <taxon>Aspidochirotida</taxon>
        <taxon>Stichopodidae</taxon>
        <taxon>Apostichopus</taxon>
    </lineage>
</organism>
<dbReference type="Pfam" id="PF21788">
    <property type="entry name" value="TNP-like_GBD"/>
    <property type="match status" value="1"/>
</dbReference>
<comment type="caution">
    <text evidence="3">The sequence shown here is derived from an EMBL/GenBank/DDBJ whole genome shotgun (WGS) entry which is preliminary data.</text>
</comment>
<dbReference type="InterPro" id="IPR048366">
    <property type="entry name" value="TNP-like_GBD"/>
</dbReference>
<feature type="region of interest" description="Disordered" evidence="1">
    <location>
        <begin position="1"/>
        <end position="27"/>
    </location>
</feature>
<evidence type="ECO:0000256" key="1">
    <source>
        <dbReference type="SAM" id="MobiDB-lite"/>
    </source>
</evidence>
<protein>
    <recommendedName>
        <fullName evidence="2">Transposable element P transposase-like GTP-binding insertion domain-containing protein</fullName>
    </recommendedName>
</protein>
<gene>
    <name evidence="3" type="ORF">BSL78_22455</name>
</gene>
<name>A0A2G8JY80_STIJA</name>
<sequence length="401" mass="46796">MRALKKTDISHSSHQRNDLMSSGDKDKKLKLMKERCTNLTKENAILRQQVNSMFVKEALSIEKDEGEVLKEIFVGEENSFKTLLKQGSPQELLWQQQKENLQNPPSRWRWHPDIIKCGRASQNKKFFKLHEKHTTDALTYFTKTLTGVGKRIYFFCDVPHLLKTTRNNWENSGYNSRSRNLRFKGKEIRWTHLLSLQEWDQQLNAPSPGLRFVHKLTYEHLNLTPSLRMRVYLAAQVLSKTVANALESMGKPELSSTILFIRTINDWFDCLNVANTKQHFQGRNANLAPYKSVDDERFKWLENDFLGFLDEWYAESQSAEDVPKKDRYKLFISRETYSGMHITVKSFVSLAKELLQNPSVEYVLSEKFSQDPLEEYFSKQRGCGGGMTIHLFSKLDTTCYL</sequence>
<evidence type="ECO:0000313" key="4">
    <source>
        <dbReference type="Proteomes" id="UP000230750"/>
    </source>
</evidence>
<proteinExistence type="predicted"/>
<keyword evidence="4" id="KW-1185">Reference proteome</keyword>
<accession>A0A2G8JY80</accession>
<dbReference type="EMBL" id="MRZV01001094">
    <property type="protein sequence ID" value="PIK40700.1"/>
    <property type="molecule type" value="Genomic_DNA"/>
</dbReference>
<dbReference type="Proteomes" id="UP000230750">
    <property type="component" value="Unassembled WGS sequence"/>
</dbReference>
<evidence type="ECO:0000313" key="3">
    <source>
        <dbReference type="EMBL" id="PIK40700.1"/>
    </source>
</evidence>